<organism evidence="1 2">
    <name type="scientific">Romanomermis culicivorax</name>
    <name type="common">Nematode worm</name>
    <dbReference type="NCBI Taxonomy" id="13658"/>
    <lineage>
        <taxon>Eukaryota</taxon>
        <taxon>Metazoa</taxon>
        <taxon>Ecdysozoa</taxon>
        <taxon>Nematoda</taxon>
        <taxon>Enoplea</taxon>
        <taxon>Dorylaimia</taxon>
        <taxon>Mermithida</taxon>
        <taxon>Mermithoidea</taxon>
        <taxon>Mermithidae</taxon>
        <taxon>Romanomermis</taxon>
    </lineage>
</organism>
<protein>
    <submittedName>
        <fullName evidence="2">Uncharacterized protein</fullName>
    </submittedName>
</protein>
<evidence type="ECO:0000313" key="2">
    <source>
        <dbReference type="WBParaSite" id="nRc.2.0.1.t08057-RA"/>
    </source>
</evidence>
<accession>A0A915I1P0</accession>
<dbReference type="AlphaFoldDB" id="A0A915I1P0"/>
<dbReference type="Proteomes" id="UP000887565">
    <property type="component" value="Unplaced"/>
</dbReference>
<evidence type="ECO:0000313" key="1">
    <source>
        <dbReference type="Proteomes" id="UP000887565"/>
    </source>
</evidence>
<reference evidence="2" key="1">
    <citation type="submission" date="2022-11" db="UniProtKB">
        <authorList>
            <consortium name="WormBaseParasite"/>
        </authorList>
    </citation>
    <scope>IDENTIFICATION</scope>
</reference>
<name>A0A915I1P0_ROMCU</name>
<sequence>MPHTATRHSPFSLLRGYKPHITFDYDCAHRLTLLLNYDAYHYILTQAQLKMHEKVKANLDLAPALFTTPKVLKKKKEKQKEGWNKSPDISDHEDLALQPRSLFDDPKHLQAAVTSAMKSGLMDCLIELLNFPVSPLYKLAIQDRLQYKTDPALPLIPHEVDDLWIDRVTADQPLRD</sequence>
<proteinExistence type="predicted"/>
<keyword evidence="1" id="KW-1185">Reference proteome</keyword>
<dbReference type="WBParaSite" id="nRc.2.0.1.t08057-RA">
    <property type="protein sequence ID" value="nRc.2.0.1.t08057-RA"/>
    <property type="gene ID" value="nRc.2.0.1.g08057"/>
</dbReference>